<reference evidence="1 3" key="2">
    <citation type="journal article" date="2014" name="BMC Genomics">
        <title>An improved genome release (version Mt4.0) for the model legume Medicago truncatula.</title>
        <authorList>
            <person name="Tang H."/>
            <person name="Krishnakumar V."/>
            <person name="Bidwell S."/>
            <person name="Rosen B."/>
            <person name="Chan A."/>
            <person name="Zhou S."/>
            <person name="Gentzbittel L."/>
            <person name="Childs K.L."/>
            <person name="Yandell M."/>
            <person name="Gundlach H."/>
            <person name="Mayer K.F."/>
            <person name="Schwartz D.C."/>
            <person name="Town C.D."/>
        </authorList>
    </citation>
    <scope>GENOME REANNOTATION</scope>
    <source>
        <strain evidence="2 3">cv. Jemalong A17</strain>
    </source>
</reference>
<name>G7KWV2_MEDTR</name>
<evidence type="ECO:0000313" key="2">
    <source>
        <dbReference type="EnsemblPlants" id="AES78091"/>
    </source>
</evidence>
<reference evidence="2" key="3">
    <citation type="submission" date="2015-04" db="UniProtKB">
        <authorList>
            <consortium name="EnsemblPlants"/>
        </authorList>
    </citation>
    <scope>IDENTIFICATION</scope>
    <source>
        <strain evidence="2">cv. Jemalong A17</strain>
    </source>
</reference>
<dbReference type="PaxDb" id="3880-AES78091"/>
<dbReference type="EnsemblPlants" id="AES78091">
    <property type="protein sequence ID" value="AES78091"/>
    <property type="gene ID" value="MTR_7g024450"/>
</dbReference>
<dbReference type="Proteomes" id="UP000002051">
    <property type="component" value="Unassembled WGS sequence"/>
</dbReference>
<evidence type="ECO:0000313" key="1">
    <source>
        <dbReference type="EMBL" id="AES78091.1"/>
    </source>
</evidence>
<proteinExistence type="predicted"/>
<dbReference type="HOGENOM" id="CLU_2349998_0_0_1"/>
<protein>
    <submittedName>
        <fullName evidence="1 2">Uncharacterized protein</fullName>
    </submittedName>
</protein>
<sequence length="97" mass="11441">MCLAHLNDNHFIMISLKDDCPIPPTSVLWRQHHQQDTKKWDERYVRRVISFNELSRAAGYEVVGEDDLYLVENFYLEGKVAANRKFGHEAKFEKDES</sequence>
<dbReference type="EMBL" id="CM001223">
    <property type="protein sequence ID" value="AES78091.1"/>
    <property type="molecule type" value="Genomic_DNA"/>
</dbReference>
<evidence type="ECO:0000313" key="3">
    <source>
        <dbReference type="Proteomes" id="UP000002051"/>
    </source>
</evidence>
<organism evidence="1 3">
    <name type="scientific">Medicago truncatula</name>
    <name type="common">Barrel medic</name>
    <name type="synonym">Medicago tribuloides</name>
    <dbReference type="NCBI Taxonomy" id="3880"/>
    <lineage>
        <taxon>Eukaryota</taxon>
        <taxon>Viridiplantae</taxon>
        <taxon>Streptophyta</taxon>
        <taxon>Embryophyta</taxon>
        <taxon>Tracheophyta</taxon>
        <taxon>Spermatophyta</taxon>
        <taxon>Magnoliopsida</taxon>
        <taxon>eudicotyledons</taxon>
        <taxon>Gunneridae</taxon>
        <taxon>Pentapetalae</taxon>
        <taxon>rosids</taxon>
        <taxon>fabids</taxon>
        <taxon>Fabales</taxon>
        <taxon>Fabaceae</taxon>
        <taxon>Papilionoideae</taxon>
        <taxon>50 kb inversion clade</taxon>
        <taxon>NPAAA clade</taxon>
        <taxon>Hologalegina</taxon>
        <taxon>IRL clade</taxon>
        <taxon>Trifolieae</taxon>
        <taxon>Medicago</taxon>
    </lineage>
</organism>
<keyword evidence="3" id="KW-1185">Reference proteome</keyword>
<gene>
    <name evidence="1" type="ordered locus">MTR_7g024450</name>
</gene>
<reference evidence="1 3" key="1">
    <citation type="journal article" date="2011" name="Nature">
        <title>The Medicago genome provides insight into the evolution of rhizobial symbioses.</title>
        <authorList>
            <person name="Young N.D."/>
            <person name="Debelle F."/>
            <person name="Oldroyd G.E."/>
            <person name="Geurts R."/>
            <person name="Cannon S.B."/>
            <person name="Udvardi M.K."/>
            <person name="Benedito V.A."/>
            <person name="Mayer K.F."/>
            <person name="Gouzy J."/>
            <person name="Schoof H."/>
            <person name="Van de Peer Y."/>
            <person name="Proost S."/>
            <person name="Cook D.R."/>
            <person name="Meyers B.C."/>
            <person name="Spannagl M."/>
            <person name="Cheung F."/>
            <person name="De Mita S."/>
            <person name="Krishnakumar V."/>
            <person name="Gundlach H."/>
            <person name="Zhou S."/>
            <person name="Mudge J."/>
            <person name="Bharti A.K."/>
            <person name="Murray J.D."/>
            <person name="Naoumkina M.A."/>
            <person name="Rosen B."/>
            <person name="Silverstein K.A."/>
            <person name="Tang H."/>
            <person name="Rombauts S."/>
            <person name="Zhao P.X."/>
            <person name="Zhou P."/>
            <person name="Barbe V."/>
            <person name="Bardou P."/>
            <person name="Bechner M."/>
            <person name="Bellec A."/>
            <person name="Berger A."/>
            <person name="Berges H."/>
            <person name="Bidwell S."/>
            <person name="Bisseling T."/>
            <person name="Choisne N."/>
            <person name="Couloux A."/>
            <person name="Denny R."/>
            <person name="Deshpande S."/>
            <person name="Dai X."/>
            <person name="Doyle J.J."/>
            <person name="Dudez A.M."/>
            <person name="Farmer A.D."/>
            <person name="Fouteau S."/>
            <person name="Franken C."/>
            <person name="Gibelin C."/>
            <person name="Gish J."/>
            <person name="Goldstein S."/>
            <person name="Gonzalez A.J."/>
            <person name="Green P.J."/>
            <person name="Hallab A."/>
            <person name="Hartog M."/>
            <person name="Hua A."/>
            <person name="Humphray S.J."/>
            <person name="Jeong D.H."/>
            <person name="Jing Y."/>
            <person name="Jocker A."/>
            <person name="Kenton S.M."/>
            <person name="Kim D.J."/>
            <person name="Klee K."/>
            <person name="Lai H."/>
            <person name="Lang C."/>
            <person name="Lin S."/>
            <person name="Macmil S.L."/>
            <person name="Magdelenat G."/>
            <person name="Matthews L."/>
            <person name="McCorrison J."/>
            <person name="Monaghan E.L."/>
            <person name="Mun J.H."/>
            <person name="Najar F.Z."/>
            <person name="Nicholson C."/>
            <person name="Noirot C."/>
            <person name="O'Bleness M."/>
            <person name="Paule C.R."/>
            <person name="Poulain J."/>
            <person name="Prion F."/>
            <person name="Qin B."/>
            <person name="Qu C."/>
            <person name="Retzel E.F."/>
            <person name="Riddle C."/>
            <person name="Sallet E."/>
            <person name="Samain S."/>
            <person name="Samson N."/>
            <person name="Sanders I."/>
            <person name="Saurat O."/>
            <person name="Scarpelli C."/>
            <person name="Schiex T."/>
            <person name="Segurens B."/>
            <person name="Severin A.J."/>
            <person name="Sherrier D.J."/>
            <person name="Shi R."/>
            <person name="Sims S."/>
            <person name="Singer S.R."/>
            <person name="Sinharoy S."/>
            <person name="Sterck L."/>
            <person name="Viollet A."/>
            <person name="Wang B.B."/>
            <person name="Wang K."/>
            <person name="Wang M."/>
            <person name="Wang X."/>
            <person name="Warfsmann J."/>
            <person name="Weissenbach J."/>
            <person name="White D.D."/>
            <person name="White J.D."/>
            <person name="Wiley G.B."/>
            <person name="Wincker P."/>
            <person name="Xing Y."/>
            <person name="Yang L."/>
            <person name="Yao Z."/>
            <person name="Ying F."/>
            <person name="Zhai J."/>
            <person name="Zhou L."/>
            <person name="Zuber A."/>
            <person name="Denarie J."/>
            <person name="Dixon R.A."/>
            <person name="May G.D."/>
            <person name="Schwartz D.C."/>
            <person name="Rogers J."/>
            <person name="Quetier F."/>
            <person name="Town C.D."/>
            <person name="Roe B.A."/>
        </authorList>
    </citation>
    <scope>NUCLEOTIDE SEQUENCE [LARGE SCALE GENOMIC DNA]</scope>
    <source>
        <strain evidence="1">A17</strain>
        <strain evidence="2 3">cv. Jemalong A17</strain>
    </source>
</reference>
<dbReference type="AlphaFoldDB" id="G7KWV2"/>
<accession>G7KWV2</accession>